<gene>
    <name evidence="3" type="primary">LOC116946933</name>
</gene>
<proteinExistence type="predicted"/>
<accession>A0AAJ7X1R0</accession>
<sequence length="259" mass="28298">MTHRAFSLARVAHLPFYSPEPVVEIRHAYGGGEFIHGYNWHWPPDQRSTDFVDPRGISGLSQPLPPPNLDLKPRYFARQPAHPHCSFRARPQMSTWYGVSTSALEATKGDLPGLAIARCNAVILRSHRSRATRRGTVRCEPPTPPIRRTLSTLDIVDNREGTVPEADDAPVTNVAASAAEGDESATDEEPPAAEDAAPAADADALDMDARECFSRLVAMKLDSKVFLKSSSSSKVLLNWCTRAFSVTAQSSSLCFDIAE</sequence>
<evidence type="ECO:0000313" key="2">
    <source>
        <dbReference type="Proteomes" id="UP001318040"/>
    </source>
</evidence>
<dbReference type="AlphaFoldDB" id="A0AAJ7X1R0"/>
<feature type="compositionally biased region" description="Acidic residues" evidence="1">
    <location>
        <begin position="180"/>
        <end position="192"/>
    </location>
</feature>
<dbReference type="KEGG" id="pmrn:116946933"/>
<evidence type="ECO:0000256" key="1">
    <source>
        <dbReference type="SAM" id="MobiDB-lite"/>
    </source>
</evidence>
<protein>
    <submittedName>
        <fullName evidence="3">Uncharacterized protein LOC116946933</fullName>
    </submittedName>
</protein>
<dbReference type="RefSeq" id="XP_032818106.1">
    <property type="nucleotide sequence ID" value="XM_032962215.1"/>
</dbReference>
<evidence type="ECO:0000313" key="3">
    <source>
        <dbReference type="RefSeq" id="XP_032818106.1"/>
    </source>
</evidence>
<reference evidence="3" key="1">
    <citation type="submission" date="2025-08" db="UniProtKB">
        <authorList>
            <consortium name="RefSeq"/>
        </authorList>
    </citation>
    <scope>IDENTIFICATION</scope>
    <source>
        <tissue evidence="3">Sperm</tissue>
    </source>
</reference>
<name>A0AAJ7X1R0_PETMA</name>
<keyword evidence="2" id="KW-1185">Reference proteome</keyword>
<organism evidence="2 3">
    <name type="scientific">Petromyzon marinus</name>
    <name type="common">Sea lamprey</name>
    <dbReference type="NCBI Taxonomy" id="7757"/>
    <lineage>
        <taxon>Eukaryota</taxon>
        <taxon>Metazoa</taxon>
        <taxon>Chordata</taxon>
        <taxon>Craniata</taxon>
        <taxon>Vertebrata</taxon>
        <taxon>Cyclostomata</taxon>
        <taxon>Hyperoartia</taxon>
        <taxon>Petromyzontiformes</taxon>
        <taxon>Petromyzontidae</taxon>
        <taxon>Petromyzon</taxon>
    </lineage>
</organism>
<feature type="region of interest" description="Disordered" evidence="1">
    <location>
        <begin position="177"/>
        <end position="200"/>
    </location>
</feature>
<dbReference type="Proteomes" id="UP001318040">
    <property type="component" value="Chromosome 28"/>
</dbReference>